<dbReference type="EMBL" id="JANAKD010000660">
    <property type="protein sequence ID" value="KAJ3491088.1"/>
    <property type="molecule type" value="Genomic_DNA"/>
</dbReference>
<accession>A0ACC1QRT4</accession>
<keyword evidence="2" id="KW-1185">Reference proteome</keyword>
<gene>
    <name evidence="1" type="ORF">NLG97_g5662</name>
</gene>
<name>A0ACC1QRT4_9HYPO</name>
<sequence length="391" mass="42519">MHSSDGDARIAVGKYNGKVKLGVSQFPKDLMLIPRLWCHALGPVAFEKQHKDGGHFAAHERPKELAEDLHVMFGRNGAVFASPSRPSTSTAMASQTQGAASSEKKKPSPLRSIIAGSTAGAIEIAITYPAEFAKTRSQLNRRLAEGQKLPWPPFGKQWYAGCTTLIIGNSAKAGIRFVAFDQYKSLLADENGKLTGPRTVLAGFGAGITESLLAVTPTESIKTTLIDDRKSANPRMRGFLHAVPIIARERGIRGFFQGFVPTTLRQSANSATRFGSYTFFKQIAESYTAPGEKLGTASTFAIGGLAGLVTVFVTQPLDTVKTRMQSPEAKQMYGNTFRCAALILKNEGVRTFWSGAVPRLVRLVMSGGIVFTMYEKSMELMSRLDPEMKYL</sequence>
<organism evidence="1 2">
    <name type="scientific">Lecanicillium saksenae</name>
    <dbReference type="NCBI Taxonomy" id="468837"/>
    <lineage>
        <taxon>Eukaryota</taxon>
        <taxon>Fungi</taxon>
        <taxon>Dikarya</taxon>
        <taxon>Ascomycota</taxon>
        <taxon>Pezizomycotina</taxon>
        <taxon>Sordariomycetes</taxon>
        <taxon>Hypocreomycetidae</taxon>
        <taxon>Hypocreales</taxon>
        <taxon>Cordycipitaceae</taxon>
        <taxon>Lecanicillium</taxon>
    </lineage>
</organism>
<evidence type="ECO:0000313" key="1">
    <source>
        <dbReference type="EMBL" id="KAJ3491088.1"/>
    </source>
</evidence>
<protein>
    <submittedName>
        <fullName evidence="1">Uncharacterized protein</fullName>
    </submittedName>
</protein>
<proteinExistence type="predicted"/>
<dbReference type="Proteomes" id="UP001148737">
    <property type="component" value="Unassembled WGS sequence"/>
</dbReference>
<evidence type="ECO:0000313" key="2">
    <source>
        <dbReference type="Proteomes" id="UP001148737"/>
    </source>
</evidence>
<reference evidence="1" key="1">
    <citation type="submission" date="2022-07" db="EMBL/GenBank/DDBJ databases">
        <title>Genome Sequence of Lecanicillium saksenae.</title>
        <authorList>
            <person name="Buettner E."/>
        </authorList>
    </citation>
    <scope>NUCLEOTIDE SEQUENCE</scope>
    <source>
        <strain evidence="1">VT-O1</strain>
    </source>
</reference>
<comment type="caution">
    <text evidence="1">The sequence shown here is derived from an EMBL/GenBank/DDBJ whole genome shotgun (WGS) entry which is preliminary data.</text>
</comment>